<feature type="compositionally biased region" description="Low complexity" evidence="1">
    <location>
        <begin position="26"/>
        <end position="37"/>
    </location>
</feature>
<evidence type="ECO:0000313" key="2">
    <source>
        <dbReference type="EMBL" id="KAJ7641200.1"/>
    </source>
</evidence>
<comment type="caution">
    <text evidence="2">The sequence shown here is derived from an EMBL/GenBank/DDBJ whole genome shotgun (WGS) entry which is preliminary data.</text>
</comment>
<name>A0AAD7C760_9AGAR</name>
<keyword evidence="3" id="KW-1185">Reference proteome</keyword>
<dbReference type="Proteomes" id="UP001221142">
    <property type="component" value="Unassembled WGS sequence"/>
</dbReference>
<proteinExistence type="predicted"/>
<organism evidence="2 3">
    <name type="scientific">Roridomyces roridus</name>
    <dbReference type="NCBI Taxonomy" id="1738132"/>
    <lineage>
        <taxon>Eukaryota</taxon>
        <taxon>Fungi</taxon>
        <taxon>Dikarya</taxon>
        <taxon>Basidiomycota</taxon>
        <taxon>Agaricomycotina</taxon>
        <taxon>Agaricomycetes</taxon>
        <taxon>Agaricomycetidae</taxon>
        <taxon>Agaricales</taxon>
        <taxon>Marasmiineae</taxon>
        <taxon>Mycenaceae</taxon>
        <taxon>Roridomyces</taxon>
    </lineage>
</organism>
<evidence type="ECO:0000256" key="1">
    <source>
        <dbReference type="SAM" id="MobiDB-lite"/>
    </source>
</evidence>
<feature type="compositionally biased region" description="Polar residues" evidence="1">
    <location>
        <begin position="59"/>
        <end position="71"/>
    </location>
</feature>
<feature type="region of interest" description="Disordered" evidence="1">
    <location>
        <begin position="20"/>
        <end position="40"/>
    </location>
</feature>
<accession>A0AAD7C760</accession>
<gene>
    <name evidence="2" type="ORF">FB45DRAFT_899628</name>
</gene>
<sequence>MTPSNRTYSDFFSSGLRAMAGSSHCSPLPSVPSSTPSDDFLKLSMRDKALRSLTRRQRTASSPTPTMTLPENTRKQRRRSSIIEFPYRLLERIQSRSERRHYDVPISYEKHTVLDPFDASPNSTSFFVEPIDHPTPNQRPQSFLLLGDSTESIFRLYFPTKRSHGRPTSVQSMPLPSALVQYNPRVIWDKYEHEHKWDWDRERSWALYEEEEEEEDRTIWIEEEDPAATIDWRQFHDDLLDED</sequence>
<dbReference type="EMBL" id="JARKIF010000004">
    <property type="protein sequence ID" value="KAJ7641200.1"/>
    <property type="molecule type" value="Genomic_DNA"/>
</dbReference>
<evidence type="ECO:0000313" key="3">
    <source>
        <dbReference type="Proteomes" id="UP001221142"/>
    </source>
</evidence>
<feature type="region of interest" description="Disordered" evidence="1">
    <location>
        <begin position="52"/>
        <end position="80"/>
    </location>
</feature>
<reference evidence="2" key="1">
    <citation type="submission" date="2023-03" db="EMBL/GenBank/DDBJ databases">
        <title>Massive genome expansion in bonnet fungi (Mycena s.s.) driven by repeated elements and novel gene families across ecological guilds.</title>
        <authorList>
            <consortium name="Lawrence Berkeley National Laboratory"/>
            <person name="Harder C.B."/>
            <person name="Miyauchi S."/>
            <person name="Viragh M."/>
            <person name="Kuo A."/>
            <person name="Thoen E."/>
            <person name="Andreopoulos B."/>
            <person name="Lu D."/>
            <person name="Skrede I."/>
            <person name="Drula E."/>
            <person name="Henrissat B."/>
            <person name="Morin E."/>
            <person name="Kohler A."/>
            <person name="Barry K."/>
            <person name="LaButti K."/>
            <person name="Morin E."/>
            <person name="Salamov A."/>
            <person name="Lipzen A."/>
            <person name="Mereny Z."/>
            <person name="Hegedus B."/>
            <person name="Baldrian P."/>
            <person name="Stursova M."/>
            <person name="Weitz H."/>
            <person name="Taylor A."/>
            <person name="Grigoriev I.V."/>
            <person name="Nagy L.G."/>
            <person name="Martin F."/>
            <person name="Kauserud H."/>
        </authorList>
    </citation>
    <scope>NUCLEOTIDE SEQUENCE</scope>
    <source>
        <strain evidence="2">9284</strain>
    </source>
</reference>
<dbReference type="AlphaFoldDB" id="A0AAD7C760"/>
<protein>
    <submittedName>
        <fullName evidence="2">Uncharacterized protein</fullName>
    </submittedName>
</protein>